<keyword evidence="2" id="KW-0812">Transmembrane</keyword>
<evidence type="ECO:0000256" key="2">
    <source>
        <dbReference type="SAM" id="Phobius"/>
    </source>
</evidence>
<keyword evidence="2" id="KW-0472">Membrane</keyword>
<name>A0ABN6XC88_9CELL</name>
<accession>A0ABN6XC88</accession>
<keyword evidence="2" id="KW-1133">Transmembrane helix</keyword>
<dbReference type="EMBL" id="AP027729">
    <property type="protein sequence ID" value="BDZ42484.1"/>
    <property type="molecule type" value="Genomic_DNA"/>
</dbReference>
<feature type="compositionally biased region" description="Low complexity" evidence="1">
    <location>
        <begin position="60"/>
        <end position="70"/>
    </location>
</feature>
<evidence type="ECO:0008006" key="5">
    <source>
        <dbReference type="Google" id="ProtNLM"/>
    </source>
</evidence>
<evidence type="ECO:0000256" key="1">
    <source>
        <dbReference type="SAM" id="MobiDB-lite"/>
    </source>
</evidence>
<feature type="transmembrane region" description="Helical" evidence="2">
    <location>
        <begin position="13"/>
        <end position="38"/>
    </location>
</feature>
<evidence type="ECO:0000313" key="4">
    <source>
        <dbReference type="Proteomes" id="UP001321475"/>
    </source>
</evidence>
<feature type="region of interest" description="Disordered" evidence="1">
    <location>
        <begin position="43"/>
        <end position="71"/>
    </location>
</feature>
<proteinExistence type="predicted"/>
<evidence type="ECO:0000313" key="3">
    <source>
        <dbReference type="EMBL" id="BDZ42484.1"/>
    </source>
</evidence>
<gene>
    <name evidence="3" type="ORF">GCM10025865_17830</name>
</gene>
<feature type="compositionally biased region" description="Gly residues" evidence="1">
    <location>
        <begin position="45"/>
        <end position="59"/>
    </location>
</feature>
<sequence length="103" mass="9949">MASAELAPATYDLVWTGLVAVLALGAIAVVLTAVVLLIRSLRGGSSDGGGGSAADGGAPGASAGSSTSGSVDERLAEVDALAARGAITDAERQAARDRILGTL</sequence>
<protein>
    <recommendedName>
        <fullName evidence="5">SHOCT domain-containing protein</fullName>
    </recommendedName>
</protein>
<reference evidence="4" key="1">
    <citation type="journal article" date="2019" name="Int. J. Syst. Evol. Microbiol.">
        <title>The Global Catalogue of Microorganisms (GCM) 10K type strain sequencing project: providing services to taxonomists for standard genome sequencing and annotation.</title>
        <authorList>
            <consortium name="The Broad Institute Genomics Platform"/>
            <consortium name="The Broad Institute Genome Sequencing Center for Infectious Disease"/>
            <person name="Wu L."/>
            <person name="Ma J."/>
        </authorList>
    </citation>
    <scope>NUCLEOTIDE SEQUENCE [LARGE SCALE GENOMIC DNA]</scope>
    <source>
        <strain evidence="4">NBRC 108565</strain>
    </source>
</reference>
<dbReference type="Proteomes" id="UP001321475">
    <property type="component" value="Chromosome"/>
</dbReference>
<organism evidence="3 4">
    <name type="scientific">Paraoerskovia sediminicola</name>
    <dbReference type="NCBI Taxonomy" id="1138587"/>
    <lineage>
        <taxon>Bacteria</taxon>
        <taxon>Bacillati</taxon>
        <taxon>Actinomycetota</taxon>
        <taxon>Actinomycetes</taxon>
        <taxon>Micrococcales</taxon>
        <taxon>Cellulomonadaceae</taxon>
        <taxon>Paraoerskovia</taxon>
    </lineage>
</organism>
<keyword evidence="4" id="KW-1185">Reference proteome</keyword>